<dbReference type="Proteomes" id="UP000567179">
    <property type="component" value="Unassembled WGS sequence"/>
</dbReference>
<protein>
    <submittedName>
        <fullName evidence="1">Uncharacterized protein</fullName>
    </submittedName>
</protein>
<reference evidence="1 2" key="1">
    <citation type="journal article" date="2020" name="ISME J.">
        <title>Uncovering the hidden diversity of litter-decomposition mechanisms in mushroom-forming fungi.</title>
        <authorList>
            <person name="Floudas D."/>
            <person name="Bentzer J."/>
            <person name="Ahren D."/>
            <person name="Johansson T."/>
            <person name="Persson P."/>
            <person name="Tunlid A."/>
        </authorList>
    </citation>
    <scope>NUCLEOTIDE SEQUENCE [LARGE SCALE GENOMIC DNA]</scope>
    <source>
        <strain evidence="1 2">CBS 101986</strain>
    </source>
</reference>
<gene>
    <name evidence="1" type="ORF">D9619_013311</name>
</gene>
<proteinExistence type="predicted"/>
<dbReference type="EMBL" id="JAACJJ010000004">
    <property type="protein sequence ID" value="KAF5328343.1"/>
    <property type="molecule type" value="Genomic_DNA"/>
</dbReference>
<organism evidence="1 2">
    <name type="scientific">Psilocybe cf. subviscida</name>
    <dbReference type="NCBI Taxonomy" id="2480587"/>
    <lineage>
        <taxon>Eukaryota</taxon>
        <taxon>Fungi</taxon>
        <taxon>Dikarya</taxon>
        <taxon>Basidiomycota</taxon>
        <taxon>Agaricomycotina</taxon>
        <taxon>Agaricomycetes</taxon>
        <taxon>Agaricomycetidae</taxon>
        <taxon>Agaricales</taxon>
        <taxon>Agaricineae</taxon>
        <taxon>Strophariaceae</taxon>
        <taxon>Psilocybe</taxon>
    </lineage>
</organism>
<dbReference type="AlphaFoldDB" id="A0A8H5BTM7"/>
<dbReference type="Gene3D" id="3.80.10.10">
    <property type="entry name" value="Ribonuclease Inhibitor"/>
    <property type="match status" value="1"/>
</dbReference>
<comment type="caution">
    <text evidence="1">The sequence shown here is derived from an EMBL/GenBank/DDBJ whole genome shotgun (WGS) entry which is preliminary data.</text>
</comment>
<name>A0A8H5BTM7_9AGAR</name>
<keyword evidence="2" id="KW-1185">Reference proteome</keyword>
<dbReference type="InterPro" id="IPR032675">
    <property type="entry name" value="LRR_dom_sf"/>
</dbReference>
<evidence type="ECO:0000313" key="1">
    <source>
        <dbReference type="EMBL" id="KAF5328343.1"/>
    </source>
</evidence>
<accession>A0A8H5BTM7</accession>
<evidence type="ECO:0000313" key="2">
    <source>
        <dbReference type="Proteomes" id="UP000567179"/>
    </source>
</evidence>
<sequence length="259" mass="29133">MQSIEDIYFISMPDRHSLRSRLGQMLGSNSASIPPITFKTLQPLTQMPALVELDIADTAALTMSLSELETLLSSLTHLKALHLNPSPLRLNESSFGLEIIPAVGRHCKEIQEFSAFFDATRPIPLTSAVDAATLFPALVQLCVSVSIITQEVQGDVAIYLSDILPKKCKLSIIGTEWPGKIDDREEDVNLKWLQAIMNVRKYMWHQVSDMIDPLRQLRHSERVKAEKAVEEATHHSNREIEELCKRLAHLENESRGDAR</sequence>